<dbReference type="CDD" id="cd02518">
    <property type="entry name" value="GT2_SpsF"/>
    <property type="match status" value="1"/>
</dbReference>
<sequence>MKTGIIIQARRSSTRLKDKILMELPAGSNISMLGRVIMRAKKACSTVVLATSNHEDDDLTEKEALKYGAEVYRGSLDDVLMRYIKAAEKYGIERVVRITADCPCIDDEVIKECIKLHENSSVDYVSNVEKRTFPHGLDTEVISLSALKRIDSEEKNIKVREHVTWHARKSENYSKLDYIEKNGKNYSDIRVTVDTYEDYGLMNLIYFMLGDNFNYQDIVNLFEKYPWLKVLNNNIYHKYIFKNRHEELTEAVKLLELNGMTAAKKIIEENI</sequence>
<name>A0A9D2GTK4_9BACT</name>
<evidence type="ECO:0000313" key="1">
    <source>
        <dbReference type="EMBL" id="HIZ88785.1"/>
    </source>
</evidence>
<organism evidence="1 2">
    <name type="scientific">Candidatus Mucispirillum faecigallinarum</name>
    <dbReference type="NCBI Taxonomy" id="2838699"/>
    <lineage>
        <taxon>Bacteria</taxon>
        <taxon>Pseudomonadati</taxon>
        <taxon>Deferribacterota</taxon>
        <taxon>Deferribacteres</taxon>
        <taxon>Deferribacterales</taxon>
        <taxon>Mucispirillaceae</taxon>
        <taxon>Mucispirillum</taxon>
    </lineage>
</organism>
<dbReference type="InterPro" id="IPR029044">
    <property type="entry name" value="Nucleotide-diphossugar_trans"/>
</dbReference>
<reference evidence="1" key="1">
    <citation type="journal article" date="2021" name="PeerJ">
        <title>Extensive microbial diversity within the chicken gut microbiome revealed by metagenomics and culture.</title>
        <authorList>
            <person name="Gilroy R."/>
            <person name="Ravi A."/>
            <person name="Getino M."/>
            <person name="Pursley I."/>
            <person name="Horton D.L."/>
            <person name="Alikhan N.F."/>
            <person name="Baker D."/>
            <person name="Gharbi K."/>
            <person name="Hall N."/>
            <person name="Watson M."/>
            <person name="Adriaenssens E.M."/>
            <person name="Foster-Nyarko E."/>
            <person name="Jarju S."/>
            <person name="Secka A."/>
            <person name="Antonio M."/>
            <person name="Oren A."/>
            <person name="Chaudhuri R.R."/>
            <person name="La Ragione R."/>
            <person name="Hildebrand F."/>
            <person name="Pallen M.J."/>
        </authorList>
    </citation>
    <scope>NUCLEOTIDE SEQUENCE</scope>
    <source>
        <strain evidence="1">ChiW4-1371</strain>
    </source>
</reference>
<dbReference type="PANTHER" id="PTHR42866:SF1">
    <property type="entry name" value="SPORE COAT POLYSACCHARIDE BIOSYNTHESIS PROTEIN SPSF"/>
    <property type="match status" value="1"/>
</dbReference>
<dbReference type="Gene3D" id="3.90.550.10">
    <property type="entry name" value="Spore Coat Polysaccharide Biosynthesis Protein SpsA, Chain A"/>
    <property type="match status" value="1"/>
</dbReference>
<evidence type="ECO:0000313" key="2">
    <source>
        <dbReference type="Proteomes" id="UP000824176"/>
    </source>
</evidence>
<dbReference type="GO" id="GO:0005829">
    <property type="term" value="C:cytosol"/>
    <property type="evidence" value="ECO:0007669"/>
    <property type="project" value="TreeGrafter"/>
</dbReference>
<dbReference type="SUPFAM" id="SSF53448">
    <property type="entry name" value="Nucleotide-diphospho-sugar transferases"/>
    <property type="match status" value="1"/>
</dbReference>
<accession>A0A9D2GTK4</accession>
<gene>
    <name evidence="1" type="ORF">H9804_02475</name>
</gene>
<proteinExistence type="predicted"/>
<reference evidence="1" key="2">
    <citation type="submission" date="2021-04" db="EMBL/GenBank/DDBJ databases">
        <authorList>
            <person name="Gilroy R."/>
        </authorList>
    </citation>
    <scope>NUCLEOTIDE SEQUENCE</scope>
    <source>
        <strain evidence="1">ChiW4-1371</strain>
    </source>
</reference>
<dbReference type="PANTHER" id="PTHR42866">
    <property type="entry name" value="3-DEOXY-MANNO-OCTULOSONATE CYTIDYLYLTRANSFERASE"/>
    <property type="match status" value="1"/>
</dbReference>
<protein>
    <submittedName>
        <fullName evidence="1">Glycosyltransferase family protein</fullName>
    </submittedName>
</protein>
<dbReference type="Pfam" id="PF02348">
    <property type="entry name" value="CTP_transf_3"/>
    <property type="match status" value="1"/>
</dbReference>
<dbReference type="Proteomes" id="UP000824176">
    <property type="component" value="Unassembled WGS sequence"/>
</dbReference>
<dbReference type="EMBL" id="DXAQ01000035">
    <property type="protein sequence ID" value="HIZ88785.1"/>
    <property type="molecule type" value="Genomic_DNA"/>
</dbReference>
<dbReference type="AlphaFoldDB" id="A0A9D2GTK4"/>
<dbReference type="InterPro" id="IPR003329">
    <property type="entry name" value="Cytidylyl_trans"/>
</dbReference>
<comment type="caution">
    <text evidence="1">The sequence shown here is derived from an EMBL/GenBank/DDBJ whole genome shotgun (WGS) entry which is preliminary data.</text>
</comment>